<keyword evidence="2" id="KW-1185">Reference proteome</keyword>
<accession>A0A4Y2J0A3</accession>
<name>A0A4Y2J0A3_ARAVE</name>
<gene>
    <name evidence="1" type="ORF">AVEN_201875_1</name>
</gene>
<dbReference type="EMBL" id="BGPR01003020">
    <property type="protein sequence ID" value="GBM82596.1"/>
    <property type="molecule type" value="Genomic_DNA"/>
</dbReference>
<sequence>MQIEKIPKRRLISIETYSIRVYVTIKCYRSFASRTADTEFVPDLCEESLASADRWRFLRPYRLVISENSAVFSFDVAYVRSPDRHFKRVKNSASSPLYYRDMFSGIV</sequence>
<reference evidence="1 2" key="1">
    <citation type="journal article" date="2019" name="Sci. Rep.">
        <title>Orb-weaving spider Araneus ventricosus genome elucidates the spidroin gene catalogue.</title>
        <authorList>
            <person name="Kono N."/>
            <person name="Nakamura H."/>
            <person name="Ohtoshi R."/>
            <person name="Moran D.A.P."/>
            <person name="Shinohara A."/>
            <person name="Yoshida Y."/>
            <person name="Fujiwara M."/>
            <person name="Mori M."/>
            <person name="Tomita M."/>
            <person name="Arakawa K."/>
        </authorList>
    </citation>
    <scope>NUCLEOTIDE SEQUENCE [LARGE SCALE GENOMIC DNA]</scope>
</reference>
<proteinExistence type="predicted"/>
<organism evidence="1 2">
    <name type="scientific">Araneus ventricosus</name>
    <name type="common">Orbweaver spider</name>
    <name type="synonym">Epeira ventricosa</name>
    <dbReference type="NCBI Taxonomy" id="182803"/>
    <lineage>
        <taxon>Eukaryota</taxon>
        <taxon>Metazoa</taxon>
        <taxon>Ecdysozoa</taxon>
        <taxon>Arthropoda</taxon>
        <taxon>Chelicerata</taxon>
        <taxon>Arachnida</taxon>
        <taxon>Araneae</taxon>
        <taxon>Araneomorphae</taxon>
        <taxon>Entelegynae</taxon>
        <taxon>Araneoidea</taxon>
        <taxon>Araneidae</taxon>
        <taxon>Araneus</taxon>
    </lineage>
</organism>
<evidence type="ECO:0000313" key="1">
    <source>
        <dbReference type="EMBL" id="GBM82596.1"/>
    </source>
</evidence>
<evidence type="ECO:0000313" key="2">
    <source>
        <dbReference type="Proteomes" id="UP000499080"/>
    </source>
</evidence>
<dbReference type="AlphaFoldDB" id="A0A4Y2J0A3"/>
<comment type="caution">
    <text evidence="1">The sequence shown here is derived from an EMBL/GenBank/DDBJ whole genome shotgun (WGS) entry which is preliminary data.</text>
</comment>
<protein>
    <submittedName>
        <fullName evidence="1">Uncharacterized protein</fullName>
    </submittedName>
</protein>
<dbReference type="Proteomes" id="UP000499080">
    <property type="component" value="Unassembled WGS sequence"/>
</dbReference>